<keyword evidence="3" id="KW-0064">Aspartyl protease</keyword>
<dbReference type="InterPro" id="IPR023430">
    <property type="entry name" value="Pept_HybD-like_dom_sf"/>
</dbReference>
<reference evidence="5" key="2">
    <citation type="journal article" date="2021" name="PeerJ">
        <title>Extensive microbial diversity within the chicken gut microbiome revealed by metagenomics and culture.</title>
        <authorList>
            <person name="Gilroy R."/>
            <person name="Ravi A."/>
            <person name="Getino M."/>
            <person name="Pursley I."/>
            <person name="Horton D.L."/>
            <person name="Alikhan N.F."/>
            <person name="Baker D."/>
            <person name="Gharbi K."/>
            <person name="Hall N."/>
            <person name="Watson M."/>
            <person name="Adriaenssens E.M."/>
            <person name="Foster-Nyarko E."/>
            <person name="Jarju S."/>
            <person name="Secka A."/>
            <person name="Antonio M."/>
            <person name="Oren A."/>
            <person name="Chaudhuri R.R."/>
            <person name="La Ragione R."/>
            <person name="Hildebrand F."/>
            <person name="Pallen M.J."/>
        </authorList>
    </citation>
    <scope>NUCLEOTIDE SEQUENCE</scope>
    <source>
        <strain evidence="5">G3-4614</strain>
    </source>
</reference>
<dbReference type="PRINTS" id="PR00446">
    <property type="entry name" value="HYDRGNUPTAKE"/>
</dbReference>
<dbReference type="EMBL" id="JADIMW010000036">
    <property type="protein sequence ID" value="MBO8437980.1"/>
    <property type="molecule type" value="Genomic_DNA"/>
</dbReference>
<gene>
    <name evidence="5" type="ORF">IAC54_03655</name>
</gene>
<dbReference type="PANTHER" id="PTHR30302">
    <property type="entry name" value="HYDROGENASE 1 MATURATION PROTEASE"/>
    <property type="match status" value="1"/>
</dbReference>
<keyword evidence="4" id="KW-0378">Hydrolase</keyword>
<dbReference type="GO" id="GO:0016485">
    <property type="term" value="P:protein processing"/>
    <property type="evidence" value="ECO:0007669"/>
    <property type="project" value="TreeGrafter"/>
</dbReference>
<accession>A0A9D9E4W2</accession>
<comment type="caution">
    <text evidence="5">The sequence shown here is derived from an EMBL/GenBank/DDBJ whole genome shotgun (WGS) entry which is preliminary data.</text>
</comment>
<dbReference type="AlphaFoldDB" id="A0A9D9E4W2"/>
<evidence type="ECO:0000256" key="2">
    <source>
        <dbReference type="ARBA" id="ARBA00022670"/>
    </source>
</evidence>
<evidence type="ECO:0000313" key="5">
    <source>
        <dbReference type="EMBL" id="MBO8437980.1"/>
    </source>
</evidence>
<evidence type="ECO:0000256" key="1">
    <source>
        <dbReference type="ARBA" id="ARBA00006814"/>
    </source>
</evidence>
<comment type="similarity">
    <text evidence="1">Belongs to the peptidase A31 family.</text>
</comment>
<name>A0A9D9E4W2_9BACT</name>
<proteinExistence type="inferred from homology"/>
<dbReference type="GO" id="GO:0008047">
    <property type="term" value="F:enzyme activator activity"/>
    <property type="evidence" value="ECO:0007669"/>
    <property type="project" value="InterPro"/>
</dbReference>
<protein>
    <submittedName>
        <fullName evidence="5">Hydrogenase maturation protease</fullName>
    </submittedName>
</protein>
<dbReference type="Pfam" id="PF01750">
    <property type="entry name" value="HycI"/>
    <property type="match status" value="1"/>
</dbReference>
<dbReference type="InterPro" id="IPR000671">
    <property type="entry name" value="Peptidase_A31"/>
</dbReference>
<evidence type="ECO:0000313" key="6">
    <source>
        <dbReference type="Proteomes" id="UP000823636"/>
    </source>
</evidence>
<evidence type="ECO:0000256" key="4">
    <source>
        <dbReference type="ARBA" id="ARBA00022801"/>
    </source>
</evidence>
<sequence length="162" mass="17575">MKKKILVLGLGNIILSDEGVGIHAVEMFGRNNPYDCVETLDGGTGGLAILGILQSYEHVIMADAALDNFPPGTVRRITPRYSHDYPVLMSAHEIGIKEMVDAMHLLGNVPHIELVVMSVRNIRKIGMGLSAEAENGLLRMLDAIHGIISEIGINAVPERRAD</sequence>
<organism evidence="5 6">
    <name type="scientific">Candidatus Caccoplasma merdipullorum</name>
    <dbReference type="NCBI Taxonomy" id="2840718"/>
    <lineage>
        <taxon>Bacteria</taxon>
        <taxon>Pseudomonadati</taxon>
        <taxon>Bacteroidota</taxon>
        <taxon>Bacteroidia</taxon>
        <taxon>Bacteroidales</taxon>
        <taxon>Bacteroidaceae</taxon>
        <taxon>Bacteroidaceae incertae sedis</taxon>
        <taxon>Candidatus Caccoplasma</taxon>
    </lineage>
</organism>
<dbReference type="SUPFAM" id="SSF53163">
    <property type="entry name" value="HybD-like"/>
    <property type="match status" value="1"/>
</dbReference>
<dbReference type="PANTHER" id="PTHR30302:SF1">
    <property type="entry name" value="HYDROGENASE 2 MATURATION PROTEASE"/>
    <property type="match status" value="1"/>
</dbReference>
<dbReference type="NCBIfam" id="TIGR00072">
    <property type="entry name" value="hydrog_prot"/>
    <property type="match status" value="1"/>
</dbReference>
<dbReference type="Proteomes" id="UP000823636">
    <property type="component" value="Unassembled WGS sequence"/>
</dbReference>
<reference evidence="5" key="1">
    <citation type="submission" date="2020-10" db="EMBL/GenBank/DDBJ databases">
        <authorList>
            <person name="Gilroy R."/>
        </authorList>
    </citation>
    <scope>NUCLEOTIDE SEQUENCE</scope>
    <source>
        <strain evidence="5">G3-4614</strain>
    </source>
</reference>
<dbReference type="Gene3D" id="3.40.50.1450">
    <property type="entry name" value="HybD-like"/>
    <property type="match status" value="1"/>
</dbReference>
<keyword evidence="2 5" id="KW-0645">Protease</keyword>
<evidence type="ECO:0000256" key="3">
    <source>
        <dbReference type="ARBA" id="ARBA00022750"/>
    </source>
</evidence>
<dbReference type="GO" id="GO:0004190">
    <property type="term" value="F:aspartic-type endopeptidase activity"/>
    <property type="evidence" value="ECO:0007669"/>
    <property type="project" value="UniProtKB-KW"/>
</dbReference>